<proteinExistence type="predicted"/>
<accession>A0A2K4ZFH3</accession>
<dbReference type="OrthoDB" id="1797272at2"/>
<gene>
    <name evidence="1" type="ORF">AMURIS_01945</name>
</gene>
<name>A0A2K4ZFH3_9FIRM</name>
<protein>
    <submittedName>
        <fullName evidence="1">Uncharacterized protein</fullName>
    </submittedName>
</protein>
<evidence type="ECO:0000313" key="2">
    <source>
        <dbReference type="Proteomes" id="UP000236311"/>
    </source>
</evidence>
<organism evidence="1 2">
    <name type="scientific">Acetatifactor muris</name>
    <dbReference type="NCBI Taxonomy" id="879566"/>
    <lineage>
        <taxon>Bacteria</taxon>
        <taxon>Bacillati</taxon>
        <taxon>Bacillota</taxon>
        <taxon>Clostridia</taxon>
        <taxon>Lachnospirales</taxon>
        <taxon>Lachnospiraceae</taxon>
        <taxon>Acetatifactor</taxon>
    </lineage>
</organism>
<dbReference type="AlphaFoldDB" id="A0A2K4ZFH3"/>
<dbReference type="Proteomes" id="UP000236311">
    <property type="component" value="Unassembled WGS sequence"/>
</dbReference>
<sequence>MKAGEMFKGYQDMRQECIVLEFQIRQFEGVSHGDVIESMTFSNPQEEKVQTSGLSDRTGKTAIRYRRVKERLDDDWYDSLLDRYQYLQEEIQFFEYAVTKLSGRLPEFIRDMVMERMSWTELMSKYSVGHSMVGKYRKMAEKELNVLYEIREKQADSYMLS</sequence>
<reference evidence="1 2" key="1">
    <citation type="submission" date="2018-01" db="EMBL/GenBank/DDBJ databases">
        <authorList>
            <person name="Gaut B.S."/>
            <person name="Morton B.R."/>
            <person name="Clegg M.T."/>
            <person name="Duvall M.R."/>
        </authorList>
    </citation>
    <scope>NUCLEOTIDE SEQUENCE [LARGE SCALE GENOMIC DNA]</scope>
    <source>
        <strain evidence="1">GP69</strain>
    </source>
</reference>
<evidence type="ECO:0000313" key="1">
    <source>
        <dbReference type="EMBL" id="SOY29230.1"/>
    </source>
</evidence>
<dbReference type="EMBL" id="OFSM01000009">
    <property type="protein sequence ID" value="SOY29230.1"/>
    <property type="molecule type" value="Genomic_DNA"/>
</dbReference>
<dbReference type="RefSeq" id="WP_103239349.1">
    <property type="nucleotide sequence ID" value="NZ_JANJZD010000009.1"/>
</dbReference>
<keyword evidence="2" id="KW-1185">Reference proteome</keyword>